<dbReference type="EMBL" id="CAADFL010000940">
    <property type="protein sequence ID" value="VFK23692.1"/>
    <property type="molecule type" value="Genomic_DNA"/>
</dbReference>
<evidence type="ECO:0000313" key="12">
    <source>
        <dbReference type="EMBL" id="VFJ77038.1"/>
    </source>
</evidence>
<feature type="region of interest" description="Disordered" evidence="9">
    <location>
        <begin position="201"/>
        <end position="242"/>
    </location>
</feature>
<dbReference type="EMBL" id="CAADFA010000958">
    <property type="protein sequence ID" value="VFJ77038.1"/>
    <property type="molecule type" value="Genomic_DNA"/>
</dbReference>
<dbReference type="EMBL" id="CAADEZ010000945">
    <property type="protein sequence ID" value="VFJ76792.1"/>
    <property type="molecule type" value="Genomic_DNA"/>
</dbReference>
<keyword evidence="5" id="KW-0812">Transmembrane</keyword>
<keyword evidence="3" id="KW-1003">Cell membrane</keyword>
<evidence type="ECO:0000313" key="13">
    <source>
        <dbReference type="EMBL" id="VFK23692.1"/>
    </source>
</evidence>
<keyword evidence="8" id="KW-0472">Membrane</keyword>
<keyword evidence="7" id="KW-1133">Transmembrane helix</keyword>
<feature type="domain" description="Type II secretion system protein GspC N-terminal" evidence="10">
    <location>
        <begin position="108"/>
        <end position="200"/>
    </location>
</feature>
<evidence type="ECO:0000256" key="7">
    <source>
        <dbReference type="ARBA" id="ARBA00022989"/>
    </source>
</evidence>
<dbReference type="GO" id="GO:0015031">
    <property type="term" value="P:protein transport"/>
    <property type="evidence" value="ECO:0007669"/>
    <property type="project" value="UniProtKB-KW"/>
</dbReference>
<feature type="compositionally biased region" description="Basic residues" evidence="9">
    <location>
        <begin position="225"/>
        <end position="242"/>
    </location>
</feature>
<evidence type="ECO:0000256" key="9">
    <source>
        <dbReference type="SAM" id="MobiDB-lite"/>
    </source>
</evidence>
<evidence type="ECO:0000256" key="1">
    <source>
        <dbReference type="ARBA" id="ARBA00004533"/>
    </source>
</evidence>
<evidence type="ECO:0000256" key="2">
    <source>
        <dbReference type="ARBA" id="ARBA00022448"/>
    </source>
</evidence>
<keyword evidence="4" id="KW-0997">Cell inner membrane</keyword>
<dbReference type="Pfam" id="PF11356">
    <property type="entry name" value="T2SSC"/>
    <property type="match status" value="1"/>
</dbReference>
<organism evidence="11">
    <name type="scientific">Candidatus Kentrum sp. FM</name>
    <dbReference type="NCBI Taxonomy" id="2126340"/>
    <lineage>
        <taxon>Bacteria</taxon>
        <taxon>Pseudomonadati</taxon>
        <taxon>Pseudomonadota</taxon>
        <taxon>Gammaproteobacteria</taxon>
        <taxon>Candidatus Kentrum</taxon>
    </lineage>
</organism>
<keyword evidence="6" id="KW-0653">Protein transport</keyword>
<comment type="subcellular location">
    <subcellularLocation>
        <location evidence="1">Cell inner membrane</location>
    </subcellularLocation>
</comment>
<keyword evidence="2" id="KW-0813">Transport</keyword>
<reference evidence="11" key="1">
    <citation type="submission" date="2019-02" db="EMBL/GenBank/DDBJ databases">
        <authorList>
            <person name="Gruber-Vodicka R. H."/>
            <person name="Seah K. B. B."/>
        </authorList>
    </citation>
    <scope>NUCLEOTIDE SEQUENCE</scope>
    <source>
        <strain evidence="11">BECK_BZ163</strain>
        <strain evidence="13">BECK_BZ164</strain>
        <strain evidence="12">BECK_BZ165</strain>
    </source>
</reference>
<dbReference type="Gene3D" id="2.30.30.830">
    <property type="match status" value="1"/>
</dbReference>
<dbReference type="AlphaFoldDB" id="A0A450U1Y4"/>
<evidence type="ECO:0000256" key="4">
    <source>
        <dbReference type="ARBA" id="ARBA00022519"/>
    </source>
</evidence>
<evidence type="ECO:0000256" key="8">
    <source>
        <dbReference type="ARBA" id="ARBA00023136"/>
    </source>
</evidence>
<gene>
    <name evidence="11" type="ORF">BECKFM1743A_GA0114220_109451</name>
    <name evidence="13" type="ORF">BECKFM1743B_GA0114221_109401</name>
    <name evidence="12" type="ORF">BECKFM1743C_GA0114222_109581</name>
</gene>
<dbReference type="InterPro" id="IPR024961">
    <property type="entry name" value="T2SS_GspC_N"/>
</dbReference>
<protein>
    <submittedName>
        <fullName evidence="11">Type IV pilus biogenesis</fullName>
    </submittedName>
</protein>
<sequence>MTTVHPLDPGLKTVKNPRVRGSGRGRLFTWLRSKTFSRPPGFAATSKGRRHPFSAFVSVLLLGGIGYTLADRFYPAPAVNGNGEGEITVQPRQADYPPTMKGSTDISGEIANLHLFGKVLSKTTAPVTAEKAPATTLKLVLRGIIAAGEEETSFAIIADAKGRQNYYAVGAQLPEGATILAVHDDYVVLRHNERSETLRMLKPRQNNAGDDKTEEFLPRAVAVPKPKRSRSRGSSKRTKKIP</sequence>
<accession>A0A450U1Y4</accession>
<name>A0A450U1Y4_9GAMM</name>
<evidence type="ECO:0000259" key="10">
    <source>
        <dbReference type="Pfam" id="PF11356"/>
    </source>
</evidence>
<dbReference type="GO" id="GO:0005886">
    <property type="term" value="C:plasma membrane"/>
    <property type="evidence" value="ECO:0007669"/>
    <property type="project" value="UniProtKB-SubCell"/>
</dbReference>
<proteinExistence type="predicted"/>
<evidence type="ECO:0000256" key="3">
    <source>
        <dbReference type="ARBA" id="ARBA00022475"/>
    </source>
</evidence>
<evidence type="ECO:0000256" key="6">
    <source>
        <dbReference type="ARBA" id="ARBA00022927"/>
    </source>
</evidence>
<evidence type="ECO:0000313" key="11">
    <source>
        <dbReference type="EMBL" id="VFJ76792.1"/>
    </source>
</evidence>
<evidence type="ECO:0000256" key="5">
    <source>
        <dbReference type="ARBA" id="ARBA00022692"/>
    </source>
</evidence>